<comment type="caution">
    <text evidence="1">The sequence shown here is derived from an EMBL/GenBank/DDBJ whole genome shotgun (WGS) entry which is preliminary data.</text>
</comment>
<organism evidence="1 2">
    <name type="scientific">Dissostichus mawsoni</name>
    <name type="common">Antarctic cod</name>
    <dbReference type="NCBI Taxonomy" id="36200"/>
    <lineage>
        <taxon>Eukaryota</taxon>
        <taxon>Metazoa</taxon>
        <taxon>Chordata</taxon>
        <taxon>Craniata</taxon>
        <taxon>Vertebrata</taxon>
        <taxon>Euteleostomi</taxon>
        <taxon>Actinopterygii</taxon>
        <taxon>Neopterygii</taxon>
        <taxon>Teleostei</taxon>
        <taxon>Neoteleostei</taxon>
        <taxon>Acanthomorphata</taxon>
        <taxon>Eupercaria</taxon>
        <taxon>Perciformes</taxon>
        <taxon>Notothenioidei</taxon>
        <taxon>Nototheniidae</taxon>
        <taxon>Dissostichus</taxon>
    </lineage>
</organism>
<gene>
    <name evidence="1" type="ORF">F7725_007994</name>
</gene>
<dbReference type="Proteomes" id="UP000518266">
    <property type="component" value="Unassembled WGS sequence"/>
</dbReference>
<accession>A0A7J5Y700</accession>
<protein>
    <submittedName>
        <fullName evidence="1">Uncharacterized protein</fullName>
    </submittedName>
</protein>
<reference evidence="1 2" key="1">
    <citation type="submission" date="2020-03" db="EMBL/GenBank/DDBJ databases">
        <title>Dissostichus mawsoni Genome sequencing and assembly.</title>
        <authorList>
            <person name="Park H."/>
        </authorList>
    </citation>
    <scope>NUCLEOTIDE SEQUENCE [LARGE SCALE GENOMIC DNA]</scope>
    <source>
        <strain evidence="1">DM0001</strain>
        <tissue evidence="1">Muscle</tissue>
    </source>
</reference>
<keyword evidence="2" id="KW-1185">Reference proteome</keyword>
<evidence type="ECO:0000313" key="1">
    <source>
        <dbReference type="EMBL" id="KAF3844831.1"/>
    </source>
</evidence>
<dbReference type="EMBL" id="JAAKFY010000015">
    <property type="protein sequence ID" value="KAF3844831.1"/>
    <property type="molecule type" value="Genomic_DNA"/>
</dbReference>
<dbReference type="AlphaFoldDB" id="A0A7J5Y700"/>
<proteinExistence type="predicted"/>
<sequence>MQDLEFPRGSLILIIQAIGIEVQLPRRRLVLIIQAVCCGVEADAGRPVALGGEGRRGLVQMACHRVCAHRTEG</sequence>
<evidence type="ECO:0000313" key="2">
    <source>
        <dbReference type="Proteomes" id="UP000518266"/>
    </source>
</evidence>
<name>A0A7J5Y700_DISMA</name>